<feature type="compositionally biased region" description="Low complexity" evidence="1">
    <location>
        <begin position="58"/>
        <end position="68"/>
    </location>
</feature>
<feature type="region of interest" description="Disordered" evidence="1">
    <location>
        <begin position="44"/>
        <end position="110"/>
    </location>
</feature>
<reference evidence="2" key="1">
    <citation type="submission" date="2023-03" db="EMBL/GenBank/DDBJ databases">
        <title>Massive genome expansion in bonnet fungi (Mycena s.s.) driven by repeated elements and novel gene families across ecological guilds.</title>
        <authorList>
            <consortium name="Lawrence Berkeley National Laboratory"/>
            <person name="Harder C.B."/>
            <person name="Miyauchi S."/>
            <person name="Viragh M."/>
            <person name="Kuo A."/>
            <person name="Thoen E."/>
            <person name="Andreopoulos B."/>
            <person name="Lu D."/>
            <person name="Skrede I."/>
            <person name="Drula E."/>
            <person name="Henrissat B."/>
            <person name="Morin E."/>
            <person name="Kohler A."/>
            <person name="Barry K."/>
            <person name="LaButti K."/>
            <person name="Morin E."/>
            <person name="Salamov A."/>
            <person name="Lipzen A."/>
            <person name="Mereny Z."/>
            <person name="Hegedus B."/>
            <person name="Baldrian P."/>
            <person name="Stursova M."/>
            <person name="Weitz H."/>
            <person name="Taylor A."/>
            <person name="Grigoriev I.V."/>
            <person name="Nagy L.G."/>
            <person name="Martin F."/>
            <person name="Kauserud H."/>
        </authorList>
    </citation>
    <scope>NUCLEOTIDE SEQUENCE</scope>
    <source>
        <strain evidence="2">CBHHK200</strain>
    </source>
</reference>
<name>A0AAD6SNK1_9AGAR</name>
<dbReference type="Proteomes" id="UP001218188">
    <property type="component" value="Unassembled WGS sequence"/>
</dbReference>
<keyword evidence="3" id="KW-1185">Reference proteome</keyword>
<protein>
    <submittedName>
        <fullName evidence="2">Uncharacterized protein</fullName>
    </submittedName>
</protein>
<accession>A0AAD6SNK1</accession>
<sequence>MDFSQPAPPPGITTKKCSKGGCLNRVPIFIDKDQKLCNKCRATNRENQKASRARAAAKAKANPANTTASKKRRASLSADDRPANRPRSNPSDSRGDASEESDDDMCGKSEKEQKADLETFLDAETFYDALREQFKEGTVNFHAAYPVAPDALVSARERVQMVAAEIWKISGHRFTVKDHKKLKTLMVVSIMHYYTNY</sequence>
<dbReference type="AlphaFoldDB" id="A0AAD6SNK1"/>
<comment type="caution">
    <text evidence="2">The sequence shown here is derived from an EMBL/GenBank/DDBJ whole genome shotgun (WGS) entry which is preliminary data.</text>
</comment>
<gene>
    <name evidence="2" type="ORF">C8F04DRAFT_1263796</name>
</gene>
<evidence type="ECO:0000313" key="2">
    <source>
        <dbReference type="EMBL" id="KAJ7030497.1"/>
    </source>
</evidence>
<proteinExistence type="predicted"/>
<evidence type="ECO:0000256" key="1">
    <source>
        <dbReference type="SAM" id="MobiDB-lite"/>
    </source>
</evidence>
<organism evidence="2 3">
    <name type="scientific">Mycena alexandri</name>
    <dbReference type="NCBI Taxonomy" id="1745969"/>
    <lineage>
        <taxon>Eukaryota</taxon>
        <taxon>Fungi</taxon>
        <taxon>Dikarya</taxon>
        <taxon>Basidiomycota</taxon>
        <taxon>Agaricomycotina</taxon>
        <taxon>Agaricomycetes</taxon>
        <taxon>Agaricomycetidae</taxon>
        <taxon>Agaricales</taxon>
        <taxon>Marasmiineae</taxon>
        <taxon>Mycenaceae</taxon>
        <taxon>Mycena</taxon>
    </lineage>
</organism>
<evidence type="ECO:0000313" key="3">
    <source>
        <dbReference type="Proteomes" id="UP001218188"/>
    </source>
</evidence>
<dbReference type="EMBL" id="JARJCM010000090">
    <property type="protein sequence ID" value="KAJ7030497.1"/>
    <property type="molecule type" value="Genomic_DNA"/>
</dbReference>